<dbReference type="GO" id="GO:0016874">
    <property type="term" value="F:ligase activity"/>
    <property type="evidence" value="ECO:0007669"/>
    <property type="project" value="UniProtKB-KW"/>
</dbReference>
<evidence type="ECO:0000313" key="16">
    <source>
        <dbReference type="EMBL" id="GAC71287.1"/>
    </source>
</evidence>
<comment type="similarity">
    <text evidence="2 12">Belongs to the CWC24 family.</text>
</comment>
<dbReference type="Proteomes" id="UP000011976">
    <property type="component" value="Unassembled WGS sequence"/>
</dbReference>
<keyword evidence="12" id="KW-0507">mRNA processing</keyword>
<evidence type="ECO:0000256" key="12">
    <source>
        <dbReference type="RuleBase" id="RU367110"/>
    </source>
</evidence>
<feature type="region of interest" description="Disordered" evidence="13">
    <location>
        <begin position="1"/>
        <end position="159"/>
    </location>
</feature>
<dbReference type="SMART" id="SM00184">
    <property type="entry name" value="RING"/>
    <property type="match status" value="1"/>
</dbReference>
<dbReference type="InterPro" id="IPR001841">
    <property type="entry name" value="Znf_RING"/>
</dbReference>
<evidence type="ECO:0000256" key="3">
    <source>
        <dbReference type="ARBA" id="ARBA00011524"/>
    </source>
</evidence>
<feature type="domain" description="RING-type" evidence="14">
    <location>
        <begin position="266"/>
        <end position="303"/>
    </location>
</feature>
<keyword evidence="6 12" id="KW-0747">Spliceosome</keyword>
<dbReference type="SUPFAM" id="SSF57850">
    <property type="entry name" value="RING/U-box"/>
    <property type="match status" value="1"/>
</dbReference>
<feature type="compositionally biased region" description="Basic and acidic residues" evidence="13">
    <location>
        <begin position="129"/>
        <end position="140"/>
    </location>
</feature>
<dbReference type="GO" id="GO:0034247">
    <property type="term" value="P:snoRNA splicing"/>
    <property type="evidence" value="ECO:0007669"/>
    <property type="project" value="TreeGrafter"/>
</dbReference>
<dbReference type="GO" id="GO:0003677">
    <property type="term" value="F:DNA binding"/>
    <property type="evidence" value="ECO:0007669"/>
    <property type="project" value="UniProtKB-UniRule"/>
</dbReference>
<evidence type="ECO:0000256" key="4">
    <source>
        <dbReference type="ARBA" id="ARBA00020647"/>
    </source>
</evidence>
<dbReference type="Pfam" id="PF13920">
    <property type="entry name" value="zf-C3HC4_3"/>
    <property type="match status" value="1"/>
</dbReference>
<keyword evidence="5 11" id="KW-0479">Metal-binding</keyword>
<evidence type="ECO:0000256" key="5">
    <source>
        <dbReference type="ARBA" id="ARBA00022723"/>
    </source>
</evidence>
<keyword evidence="12" id="KW-0539">Nucleus</keyword>
<comment type="subcellular location">
    <subcellularLocation>
        <location evidence="12">Nucleus</location>
    </subcellularLocation>
</comment>
<dbReference type="PROSITE" id="PS50103">
    <property type="entry name" value="ZF_C3H1"/>
    <property type="match status" value="1"/>
</dbReference>
<sequence>MDASTQSAASEPVVTFKRKRGPPSRAAPAATASPSTSSSSAAPGPSRASQAVLNTSSSDTDSDADSGDEVRARSAVVTKKKRTNHNPLVQSTGAVRKQPRPDTAPDSEDDIYPASSAAPASTAATSLQKIRDDATRHSNWDLDSSTPADAGESASNADGLYRGSKGYASYIAARDDGKSSKMRSRGPIRQTTTVRTTSLMDYQPDVCKDYKETGYCGFGDTCKFLHDRSDYLAGWQLDLPNSSSRAREDVLLSDPEDEEEEVPFACLICRHAFSAPVVTKCGHYFCEACALARFAKTSKCFACGAQTGGLFNAATKVLERMNKARAAKQHMKNSWRQLDVDD</sequence>
<dbReference type="InterPro" id="IPR036855">
    <property type="entry name" value="Znf_CCCH_sf"/>
</dbReference>
<evidence type="ECO:0000256" key="8">
    <source>
        <dbReference type="ARBA" id="ARBA00022833"/>
    </source>
</evidence>
<keyword evidence="7 11" id="KW-0863">Zinc-finger</keyword>
<comment type="subunit">
    <text evidence="3 12">Associated with the spliceosome.</text>
</comment>
<feature type="region of interest" description="Disordered" evidence="13">
    <location>
        <begin position="174"/>
        <end position="193"/>
    </location>
</feature>
<dbReference type="GO" id="GO:0008270">
    <property type="term" value="F:zinc ion binding"/>
    <property type="evidence" value="ECO:0007669"/>
    <property type="project" value="UniProtKB-KW"/>
</dbReference>
<dbReference type="PROSITE" id="PS00518">
    <property type="entry name" value="ZF_RING_1"/>
    <property type="match status" value="1"/>
</dbReference>
<evidence type="ECO:0000256" key="2">
    <source>
        <dbReference type="ARBA" id="ARBA00009161"/>
    </source>
</evidence>
<keyword evidence="16" id="KW-0436">Ligase</keyword>
<keyword evidence="8 11" id="KW-0862">Zinc</keyword>
<feature type="zinc finger region" description="C3H1-type" evidence="11">
    <location>
        <begin position="201"/>
        <end position="229"/>
    </location>
</feature>
<evidence type="ECO:0000313" key="17">
    <source>
        <dbReference type="Proteomes" id="UP000011976"/>
    </source>
</evidence>
<evidence type="ECO:0000256" key="11">
    <source>
        <dbReference type="PROSITE-ProRule" id="PRU00723"/>
    </source>
</evidence>
<organism evidence="16 17">
    <name type="scientific">Pseudozyma antarctica (strain T-34)</name>
    <name type="common">Yeast</name>
    <name type="synonym">Candida antarctica</name>
    <dbReference type="NCBI Taxonomy" id="1151754"/>
    <lineage>
        <taxon>Eukaryota</taxon>
        <taxon>Fungi</taxon>
        <taxon>Dikarya</taxon>
        <taxon>Basidiomycota</taxon>
        <taxon>Ustilaginomycotina</taxon>
        <taxon>Ustilaginomycetes</taxon>
        <taxon>Ustilaginales</taxon>
        <taxon>Ustilaginaceae</taxon>
        <taxon>Moesziomyces</taxon>
    </lineage>
</organism>
<keyword evidence="10 12" id="KW-0508">mRNA splicing</keyword>
<dbReference type="FunFam" id="3.30.40.10:FF:000045">
    <property type="entry name" value="RING finger protein 113A"/>
    <property type="match status" value="1"/>
</dbReference>
<dbReference type="SUPFAM" id="SSF90229">
    <property type="entry name" value="CCCH zinc finger"/>
    <property type="match status" value="1"/>
</dbReference>
<dbReference type="Gene3D" id="3.30.40.10">
    <property type="entry name" value="Zinc/RING finger domain, C3HC4 (zinc finger)"/>
    <property type="match status" value="1"/>
</dbReference>
<dbReference type="PANTHER" id="PTHR12930:SF0">
    <property type="entry name" value="RING FINGER PROTEIN 113B"/>
    <property type="match status" value="1"/>
</dbReference>
<dbReference type="Pfam" id="PF00642">
    <property type="entry name" value="zf-CCCH"/>
    <property type="match status" value="1"/>
</dbReference>
<dbReference type="InterPro" id="IPR039971">
    <property type="entry name" value="CWC24-like"/>
</dbReference>
<evidence type="ECO:0000256" key="1">
    <source>
        <dbReference type="ARBA" id="ARBA00003777"/>
    </source>
</evidence>
<comment type="function">
    <text evidence="1 12">Involved in pre-mRNA splicing.</text>
</comment>
<dbReference type="SMART" id="SM00356">
    <property type="entry name" value="ZnF_C3H1"/>
    <property type="match status" value="1"/>
</dbReference>
<dbReference type="PANTHER" id="PTHR12930">
    <property type="entry name" value="ZINC FINGER PROTEIN 183"/>
    <property type="match status" value="1"/>
</dbReference>
<feature type="domain" description="C3H1-type" evidence="15">
    <location>
        <begin position="201"/>
        <end position="229"/>
    </location>
</feature>
<dbReference type="InterPro" id="IPR017907">
    <property type="entry name" value="Znf_RING_CS"/>
</dbReference>
<dbReference type="GO" id="GO:0005684">
    <property type="term" value="C:U2-type spliceosomal complex"/>
    <property type="evidence" value="ECO:0007669"/>
    <property type="project" value="TreeGrafter"/>
</dbReference>
<dbReference type="InterPro" id="IPR013083">
    <property type="entry name" value="Znf_RING/FYVE/PHD"/>
</dbReference>
<evidence type="ECO:0000259" key="14">
    <source>
        <dbReference type="PROSITE" id="PS50089"/>
    </source>
</evidence>
<dbReference type="PROSITE" id="PS50089">
    <property type="entry name" value="ZF_RING_2"/>
    <property type="match status" value="1"/>
</dbReference>
<dbReference type="CDD" id="cd16539">
    <property type="entry name" value="RING-HC_RNF113A_B"/>
    <property type="match status" value="1"/>
</dbReference>
<dbReference type="AlphaFoldDB" id="M9MBZ3"/>
<evidence type="ECO:0000256" key="6">
    <source>
        <dbReference type="ARBA" id="ARBA00022728"/>
    </source>
</evidence>
<feature type="compositionally biased region" description="Low complexity" evidence="13">
    <location>
        <begin position="113"/>
        <end position="126"/>
    </location>
</feature>
<protein>
    <recommendedName>
        <fullName evidence="4 12">Pre-mRNA-splicing factor CWC24</fullName>
    </recommendedName>
</protein>
<dbReference type="EMBL" id="DF196768">
    <property type="protein sequence ID" value="GAC71287.1"/>
    <property type="molecule type" value="Genomic_DNA"/>
</dbReference>
<accession>M9MBZ3</accession>
<evidence type="ECO:0000256" key="10">
    <source>
        <dbReference type="ARBA" id="ARBA00023187"/>
    </source>
</evidence>
<evidence type="ECO:0000259" key="15">
    <source>
        <dbReference type="PROSITE" id="PS50103"/>
    </source>
</evidence>
<proteinExistence type="inferred from homology"/>
<evidence type="ECO:0000256" key="13">
    <source>
        <dbReference type="SAM" id="MobiDB-lite"/>
    </source>
</evidence>
<dbReference type="STRING" id="1151754.M9MBZ3"/>
<evidence type="ECO:0000256" key="7">
    <source>
        <dbReference type="ARBA" id="ARBA00022771"/>
    </source>
</evidence>
<reference evidence="17" key="1">
    <citation type="journal article" date="2013" name="Genome Announc.">
        <title>Genome sequence of the basidiomycetous yeast Pseudozyma antarctica T-34, a producer of the glycolipid biosurfactants mannosylerythritol lipids.</title>
        <authorList>
            <person name="Morita T."/>
            <person name="Koike H."/>
            <person name="Koyama Y."/>
            <person name="Hagiwara H."/>
            <person name="Ito E."/>
            <person name="Fukuoka T."/>
            <person name="Imura T."/>
            <person name="Machida M."/>
            <person name="Kitamoto D."/>
        </authorList>
    </citation>
    <scope>NUCLEOTIDE SEQUENCE [LARGE SCALE GENOMIC DNA]</scope>
    <source>
        <strain evidence="17">T-34</strain>
    </source>
</reference>
<gene>
    <name evidence="16" type="ORF">PANT_2d00038</name>
</gene>
<dbReference type="GO" id="GO:0006397">
    <property type="term" value="P:mRNA processing"/>
    <property type="evidence" value="ECO:0007669"/>
    <property type="project" value="UniProtKB-KW"/>
</dbReference>
<dbReference type="InterPro" id="IPR000571">
    <property type="entry name" value="Znf_CCCH"/>
</dbReference>
<dbReference type="OrthoDB" id="25761at2759"/>
<feature type="compositionally biased region" description="Low complexity" evidence="13">
    <location>
        <begin position="23"/>
        <end position="49"/>
    </location>
</feature>
<name>M9MBZ3_PSEA3</name>
<keyword evidence="9 12" id="KW-0238">DNA-binding</keyword>
<dbReference type="Gene3D" id="4.10.1000.10">
    <property type="entry name" value="Zinc finger, CCCH-type"/>
    <property type="match status" value="1"/>
</dbReference>
<evidence type="ECO:0000256" key="9">
    <source>
        <dbReference type="ARBA" id="ARBA00023125"/>
    </source>
</evidence>